<proteinExistence type="predicted"/>
<dbReference type="OrthoDB" id="7810029at2"/>
<evidence type="ECO:0000313" key="1">
    <source>
        <dbReference type="EMBL" id="SMX28116.1"/>
    </source>
</evidence>
<protein>
    <submittedName>
        <fullName evidence="1">Uncharacterized protein</fullName>
    </submittedName>
</protein>
<dbReference type="Pfam" id="PF21843">
    <property type="entry name" value="DUF6902"/>
    <property type="match status" value="1"/>
</dbReference>
<sequence>MTNVIALNVPTRILPQEARISALLGCFSQDRRISDDVFWLKENAELLNILECTGQSVHPETLQLFEGFYQNAEKRLQFFPQYYRFLLSLALDLEDLGLPGDVAQRMVDFAKQQDLPLAELSDLQRAEARRLMIRRGVESVRDEGLDDRLRAFAARTHTFSLPNKKAAYELTHISFYLSEYGRRDPKLSVEGKLSLHFAGLTAFLDQNADLLAEICIALRYAGVVPPKIWTDWLKTETVGFIIEDGDHVPLNDDYHAFLVCNWHQAVAGGPLFRMPIPGGRMRFEHHHRATALREISQVMLSLDDARSGDWHVMRNRMAPQLSPEARDVLNIAAESSTEFDAFFEGFARANQRISQGGRLS</sequence>
<accession>A0A238JE53</accession>
<dbReference type="Proteomes" id="UP000225972">
    <property type="component" value="Unassembled WGS sequence"/>
</dbReference>
<reference evidence="2" key="1">
    <citation type="submission" date="2017-05" db="EMBL/GenBank/DDBJ databases">
        <authorList>
            <person name="Rodrigo-Torres L."/>
            <person name="Arahal R. D."/>
            <person name="Lucena T."/>
        </authorList>
    </citation>
    <scope>NUCLEOTIDE SEQUENCE [LARGE SCALE GENOMIC DNA]</scope>
    <source>
        <strain evidence="2">CECT 8649</strain>
    </source>
</reference>
<dbReference type="InterPro" id="IPR054197">
    <property type="entry name" value="DUF6902"/>
</dbReference>
<name>A0A238JE53_9RHOB</name>
<gene>
    <name evidence="1" type="ORF">TRP8649_02229</name>
</gene>
<keyword evidence="2" id="KW-1185">Reference proteome</keyword>
<evidence type="ECO:0000313" key="2">
    <source>
        <dbReference type="Proteomes" id="UP000225972"/>
    </source>
</evidence>
<dbReference type="AlphaFoldDB" id="A0A238JE53"/>
<organism evidence="1 2">
    <name type="scientific">Pelagimonas phthalicica</name>
    <dbReference type="NCBI Taxonomy" id="1037362"/>
    <lineage>
        <taxon>Bacteria</taxon>
        <taxon>Pseudomonadati</taxon>
        <taxon>Pseudomonadota</taxon>
        <taxon>Alphaproteobacteria</taxon>
        <taxon>Rhodobacterales</taxon>
        <taxon>Roseobacteraceae</taxon>
        <taxon>Pelagimonas</taxon>
    </lineage>
</organism>
<dbReference type="EMBL" id="FXXP01000002">
    <property type="protein sequence ID" value="SMX28116.1"/>
    <property type="molecule type" value="Genomic_DNA"/>
</dbReference>
<dbReference type="RefSeq" id="WP_099245228.1">
    <property type="nucleotide sequence ID" value="NZ_FXXP01000002.1"/>
</dbReference>